<accession>A0A6G3SV65</accession>
<evidence type="ECO:0000313" key="3">
    <source>
        <dbReference type="EMBL" id="NEB86545.1"/>
    </source>
</evidence>
<comment type="caution">
    <text evidence="3">The sequence shown here is derived from an EMBL/GenBank/DDBJ whole genome shotgun (WGS) entry which is preliminary data.</text>
</comment>
<organism evidence="3">
    <name type="scientific">Streptomyces anulatus</name>
    <name type="common">Streptomyces chrysomallus</name>
    <dbReference type="NCBI Taxonomy" id="1892"/>
    <lineage>
        <taxon>Bacteria</taxon>
        <taxon>Bacillati</taxon>
        <taxon>Actinomycetota</taxon>
        <taxon>Actinomycetes</taxon>
        <taxon>Kitasatosporales</taxon>
        <taxon>Streptomycetaceae</taxon>
        <taxon>Streptomyces</taxon>
    </lineage>
</organism>
<dbReference type="EMBL" id="JAAGMK010000591">
    <property type="protein sequence ID" value="NEB86545.1"/>
    <property type="molecule type" value="Genomic_DNA"/>
</dbReference>
<feature type="signal peptide" evidence="2">
    <location>
        <begin position="1"/>
        <end position="27"/>
    </location>
</feature>
<evidence type="ECO:0000256" key="2">
    <source>
        <dbReference type="SAM" id="SignalP"/>
    </source>
</evidence>
<dbReference type="EMBL" id="JAAGMS010000280">
    <property type="protein sequence ID" value="NEC01242.1"/>
    <property type="molecule type" value="Genomic_DNA"/>
</dbReference>
<dbReference type="Proteomes" id="UP000470951">
    <property type="component" value="Unassembled WGS sequence"/>
</dbReference>
<feature type="chain" id="PRO_5036175270" evidence="2">
    <location>
        <begin position="28"/>
        <end position="60"/>
    </location>
</feature>
<dbReference type="AlphaFoldDB" id="A0A6G3SV65"/>
<evidence type="ECO:0000313" key="4">
    <source>
        <dbReference type="EMBL" id="NEC01242.1"/>
    </source>
</evidence>
<evidence type="ECO:0000256" key="1">
    <source>
        <dbReference type="SAM" id="MobiDB-lite"/>
    </source>
</evidence>
<dbReference type="RefSeq" id="WP_047177301.1">
    <property type="nucleotide sequence ID" value="NZ_CBDRIV010000023.1"/>
</dbReference>
<feature type="compositionally biased region" description="Basic and acidic residues" evidence="1">
    <location>
        <begin position="51"/>
        <end position="60"/>
    </location>
</feature>
<keyword evidence="2" id="KW-0732">Signal</keyword>
<reference evidence="3 5" key="1">
    <citation type="submission" date="2020-01" db="EMBL/GenBank/DDBJ databases">
        <title>Insect and environment-associated Actinomycetes.</title>
        <authorList>
            <person name="Currrie C."/>
            <person name="Chevrette M."/>
            <person name="Carlson C."/>
            <person name="Stubbendieck R."/>
            <person name="Wendt-Pienkowski E."/>
        </authorList>
    </citation>
    <scope>NUCLEOTIDE SEQUENCE</scope>
    <source>
        <strain evidence="3">SID505</strain>
        <strain evidence="4 5">SID7903</strain>
    </source>
</reference>
<sequence>MRIRLGTVISFVTAGMFVCALASPAQAITEDSGWQLRPAAANSVPQATGEGDARDNNGNS</sequence>
<protein>
    <submittedName>
        <fullName evidence="3">Uncharacterized protein</fullName>
    </submittedName>
</protein>
<name>A0A6G3SV65_STRAQ</name>
<feature type="region of interest" description="Disordered" evidence="1">
    <location>
        <begin position="38"/>
        <end position="60"/>
    </location>
</feature>
<evidence type="ECO:0000313" key="5">
    <source>
        <dbReference type="Proteomes" id="UP000470951"/>
    </source>
</evidence>
<gene>
    <name evidence="3" type="ORF">G3I43_20545</name>
    <name evidence="4" type="ORF">G3I58_25125</name>
</gene>
<proteinExistence type="predicted"/>